<name>A0A550JBF0_9BACT</name>
<dbReference type="Proteomes" id="UP000317155">
    <property type="component" value="Unassembled WGS sequence"/>
</dbReference>
<dbReference type="EMBL" id="VJVV01000007">
    <property type="protein sequence ID" value="TRO80575.1"/>
    <property type="molecule type" value="Genomic_DNA"/>
</dbReference>
<accession>A0A550JBF0</accession>
<evidence type="ECO:0000313" key="2">
    <source>
        <dbReference type="Proteomes" id="UP000317155"/>
    </source>
</evidence>
<sequence>MDVHVQDPAEKVQHQRALENLCEEFPEVREKLPELYDKIYSELAPGATIRTFISIFISRELRETLRTRQNLNS</sequence>
<dbReference type="AlphaFoldDB" id="A0A550JBF0"/>
<gene>
    <name evidence="1" type="ORF">FL622_10820</name>
</gene>
<evidence type="ECO:0000313" key="1">
    <source>
        <dbReference type="EMBL" id="TRO80575.1"/>
    </source>
</evidence>
<keyword evidence="2" id="KW-1185">Reference proteome</keyword>
<protein>
    <submittedName>
        <fullName evidence="1">Uncharacterized protein</fullName>
    </submittedName>
</protein>
<organism evidence="1 2">
    <name type="scientific">Trichloromonas acetexigens</name>
    <dbReference type="NCBI Taxonomy" id="38815"/>
    <lineage>
        <taxon>Bacteria</taxon>
        <taxon>Pseudomonadati</taxon>
        <taxon>Thermodesulfobacteriota</taxon>
        <taxon>Desulfuromonadia</taxon>
        <taxon>Desulfuromonadales</taxon>
        <taxon>Trichloromonadaceae</taxon>
        <taxon>Trichloromonas</taxon>
    </lineage>
</organism>
<reference evidence="1 2" key="1">
    <citation type="submission" date="2019-07" db="EMBL/GenBank/DDBJ databases">
        <title>Insights of Desulfuromonas acetexigens electromicrobiology.</title>
        <authorList>
            <person name="Katuri K."/>
            <person name="Sapireddy V."/>
            <person name="Shaw D.R."/>
            <person name="Saikaly P."/>
        </authorList>
    </citation>
    <scope>NUCLEOTIDE SEQUENCE [LARGE SCALE GENOMIC DNA]</scope>
    <source>
        <strain evidence="1 2">2873</strain>
    </source>
</reference>
<dbReference type="NCBIfam" id="NF046112">
    <property type="entry name" value="MSMEG_6209_Nter"/>
    <property type="match status" value="1"/>
</dbReference>
<comment type="caution">
    <text evidence="1">The sequence shown here is derived from an EMBL/GenBank/DDBJ whole genome shotgun (WGS) entry which is preliminary data.</text>
</comment>
<proteinExistence type="predicted"/>
<dbReference type="Gene3D" id="1.10.8.1060">
    <property type="entry name" value="Corynebacterium glutamicum thioredoxin-dependent arsenate reductase, N-terminal domain"/>
    <property type="match status" value="1"/>
</dbReference>
<dbReference type="RefSeq" id="WP_092058158.1">
    <property type="nucleotide sequence ID" value="NZ_FOJJ01000039.1"/>
</dbReference>